<evidence type="ECO:0000313" key="2">
    <source>
        <dbReference type="Proteomes" id="UP001162480"/>
    </source>
</evidence>
<proteinExistence type="predicted"/>
<protein>
    <submittedName>
        <fullName evidence="1">Uncharacterized protein</fullName>
    </submittedName>
</protein>
<sequence length="79" mass="8650">MTERKFRQALQKVGCAAKVRANVSQAVRESVISSRGLTPEILNKLYLPIVTNVLVNGKTIPVIIIKISKMCEALNAADQ</sequence>
<gene>
    <name evidence="1" type="ORF">OCTVUL_1B030835</name>
</gene>
<dbReference type="Proteomes" id="UP001162480">
    <property type="component" value="Chromosome 19"/>
</dbReference>
<dbReference type="AlphaFoldDB" id="A0AA36FF43"/>
<evidence type="ECO:0000313" key="1">
    <source>
        <dbReference type="EMBL" id="CAI9736701.1"/>
    </source>
</evidence>
<keyword evidence="2" id="KW-1185">Reference proteome</keyword>
<organism evidence="1 2">
    <name type="scientific">Octopus vulgaris</name>
    <name type="common">Common octopus</name>
    <dbReference type="NCBI Taxonomy" id="6645"/>
    <lineage>
        <taxon>Eukaryota</taxon>
        <taxon>Metazoa</taxon>
        <taxon>Spiralia</taxon>
        <taxon>Lophotrochozoa</taxon>
        <taxon>Mollusca</taxon>
        <taxon>Cephalopoda</taxon>
        <taxon>Coleoidea</taxon>
        <taxon>Octopodiformes</taxon>
        <taxon>Octopoda</taxon>
        <taxon>Incirrata</taxon>
        <taxon>Octopodidae</taxon>
        <taxon>Octopus</taxon>
    </lineage>
</organism>
<accession>A0AA36FF43</accession>
<name>A0AA36FF43_OCTVU</name>
<reference evidence="1" key="1">
    <citation type="submission" date="2023-08" db="EMBL/GenBank/DDBJ databases">
        <authorList>
            <person name="Alioto T."/>
            <person name="Alioto T."/>
            <person name="Gomez Garrido J."/>
        </authorList>
    </citation>
    <scope>NUCLEOTIDE SEQUENCE</scope>
</reference>
<dbReference type="EMBL" id="OX597832">
    <property type="protein sequence ID" value="CAI9736701.1"/>
    <property type="molecule type" value="Genomic_DNA"/>
</dbReference>